<name>A0ABM0SD72_GALVR</name>
<feature type="domain" description="VWFA" evidence="2">
    <location>
        <begin position="1"/>
        <end position="105"/>
    </location>
</feature>
<feature type="region of interest" description="Disordered" evidence="1">
    <location>
        <begin position="193"/>
        <end position="224"/>
    </location>
</feature>
<dbReference type="Proteomes" id="UP000694923">
    <property type="component" value="Unplaced"/>
</dbReference>
<dbReference type="GeneID" id="103608150"/>
<dbReference type="PANTHER" id="PTHR46785">
    <property type="entry name" value="VON WILLEBRAND FACTOR A DOMAIN-CONTAINING PROTEIN 3B"/>
    <property type="match status" value="1"/>
</dbReference>
<feature type="non-terminal residue" evidence="4">
    <location>
        <position position="439"/>
    </location>
</feature>
<dbReference type="Gene3D" id="3.40.50.410">
    <property type="entry name" value="von Willebrand factor, type A domain"/>
    <property type="match status" value="1"/>
</dbReference>
<evidence type="ECO:0000256" key="1">
    <source>
        <dbReference type="SAM" id="MobiDB-lite"/>
    </source>
</evidence>
<gene>
    <name evidence="4" type="primary">LOC103608150</name>
</gene>
<evidence type="ECO:0000313" key="3">
    <source>
        <dbReference type="Proteomes" id="UP000694923"/>
    </source>
</evidence>
<protein>
    <submittedName>
        <fullName evidence="4">von Willebrand factor A domain-containing protein 3B-like</fullName>
    </submittedName>
</protein>
<proteinExistence type="predicted"/>
<dbReference type="RefSeq" id="XP_008590813.1">
    <property type="nucleotide sequence ID" value="XM_008592591.1"/>
</dbReference>
<feature type="compositionally biased region" description="Polar residues" evidence="1">
    <location>
        <begin position="193"/>
        <end position="208"/>
    </location>
</feature>
<reference evidence="4" key="1">
    <citation type="submission" date="2025-08" db="UniProtKB">
        <authorList>
            <consortium name="RefSeq"/>
        </authorList>
    </citation>
    <scope>IDENTIFICATION</scope>
</reference>
<dbReference type="PROSITE" id="PS50234">
    <property type="entry name" value="VWFA"/>
    <property type="match status" value="1"/>
</dbReference>
<sequence>VGSSTNTLNALKIAFGDKDTQVIYLLTDGRPDQPPEMVIDQVKGFQKIPIYTISFNYHDEIANGFLKELASLTGGEFHSYSFGCKDPSPPETVQNEDLTLLVKEMEQGYSDLEKVQTLYSDSVIMDWWYNGEKDADSKHQKEICSMVSTPEKCAKYQPDVESTRTSSLNMLKVPWSLSNQKVQKKKVLHAESTKTSLLRSQMSTLKSSARNEGKDRLSNSSSWNTAASDKEMSILLTNESLDDKSSERSQVYDSLDMSSENWLKTHGLVAKKLTIMDTLSVTTVPHSPTNPILDKHVVSKVFDEEFPLAHVCNNTNKMALVNPQGVQLNIYREKVEQAIKSYEKRLNKIVWRALSQEEKEKLDANKPIQYLQNKAALNQALERLNWPISLKELSTLENEILAGKKYIHQAMELQEAAKKNYVNKAAGEIDVFGGYIISQ</sequence>
<dbReference type="SUPFAM" id="SSF53300">
    <property type="entry name" value="vWA-like"/>
    <property type="match status" value="1"/>
</dbReference>
<dbReference type="PANTHER" id="PTHR46785:SF1">
    <property type="entry name" value="VON WILLEBRAND FACTOR A DOMAIN-CONTAINING PROTEIN 3B"/>
    <property type="match status" value="1"/>
</dbReference>
<evidence type="ECO:0000313" key="4">
    <source>
        <dbReference type="RefSeq" id="XP_008590813.1"/>
    </source>
</evidence>
<feature type="non-terminal residue" evidence="4">
    <location>
        <position position="1"/>
    </location>
</feature>
<organism evidence="3 4">
    <name type="scientific">Galeopterus variegatus</name>
    <name type="common">Malayan flying lemur</name>
    <name type="synonym">Cynocephalus variegatus</name>
    <dbReference type="NCBI Taxonomy" id="482537"/>
    <lineage>
        <taxon>Eukaryota</taxon>
        <taxon>Metazoa</taxon>
        <taxon>Chordata</taxon>
        <taxon>Craniata</taxon>
        <taxon>Vertebrata</taxon>
        <taxon>Euteleostomi</taxon>
        <taxon>Mammalia</taxon>
        <taxon>Eutheria</taxon>
        <taxon>Euarchontoglires</taxon>
        <taxon>Dermoptera</taxon>
        <taxon>Cynocephalidae</taxon>
        <taxon>Galeopterus</taxon>
    </lineage>
</organism>
<evidence type="ECO:0000259" key="2">
    <source>
        <dbReference type="PROSITE" id="PS50234"/>
    </source>
</evidence>
<accession>A0ABM0SD72</accession>
<dbReference type="InterPro" id="IPR002035">
    <property type="entry name" value="VWF_A"/>
</dbReference>
<dbReference type="CDD" id="cd00198">
    <property type="entry name" value="vWFA"/>
    <property type="match status" value="1"/>
</dbReference>
<dbReference type="InterPro" id="IPR036465">
    <property type="entry name" value="vWFA_dom_sf"/>
</dbReference>
<keyword evidence="3" id="KW-1185">Reference proteome</keyword>